<dbReference type="EMBL" id="SNXE01000002">
    <property type="protein sequence ID" value="TDP11981.1"/>
    <property type="molecule type" value="Genomic_DNA"/>
</dbReference>
<dbReference type="InterPro" id="IPR011006">
    <property type="entry name" value="CheY-like_superfamily"/>
</dbReference>
<dbReference type="GO" id="GO:0005829">
    <property type="term" value="C:cytosol"/>
    <property type="evidence" value="ECO:0007669"/>
    <property type="project" value="TreeGrafter"/>
</dbReference>
<dbReference type="SMART" id="SM00862">
    <property type="entry name" value="Trans_reg_C"/>
    <property type="match status" value="1"/>
</dbReference>
<dbReference type="GO" id="GO:0006355">
    <property type="term" value="P:regulation of DNA-templated transcription"/>
    <property type="evidence" value="ECO:0007669"/>
    <property type="project" value="InterPro"/>
</dbReference>
<dbReference type="InterPro" id="IPR001867">
    <property type="entry name" value="OmpR/PhoB-type_DNA-bd"/>
</dbReference>
<evidence type="ECO:0000313" key="10">
    <source>
        <dbReference type="EMBL" id="TDP11981.1"/>
    </source>
</evidence>
<dbReference type="Proteomes" id="UP000295357">
    <property type="component" value="Unassembled WGS sequence"/>
</dbReference>
<dbReference type="Pfam" id="PF00486">
    <property type="entry name" value="Trans_reg_C"/>
    <property type="match status" value="1"/>
</dbReference>
<evidence type="ECO:0000256" key="6">
    <source>
        <dbReference type="PROSITE-ProRule" id="PRU00169"/>
    </source>
</evidence>
<evidence type="ECO:0000256" key="5">
    <source>
        <dbReference type="ARBA" id="ARBA00023163"/>
    </source>
</evidence>
<evidence type="ECO:0000256" key="4">
    <source>
        <dbReference type="ARBA" id="ARBA00023125"/>
    </source>
</evidence>
<dbReference type="CDD" id="cd00383">
    <property type="entry name" value="trans_reg_C"/>
    <property type="match status" value="1"/>
</dbReference>
<gene>
    <name evidence="10" type="ORF">DFR39_102369</name>
</gene>
<dbReference type="Gene3D" id="1.10.10.10">
    <property type="entry name" value="Winged helix-like DNA-binding domain superfamily/Winged helix DNA-binding domain"/>
    <property type="match status" value="1"/>
</dbReference>
<dbReference type="CDD" id="cd17624">
    <property type="entry name" value="REC_OmpR_PmrA-like"/>
    <property type="match status" value="1"/>
</dbReference>
<dbReference type="GO" id="GO:0000156">
    <property type="term" value="F:phosphorelay response regulator activity"/>
    <property type="evidence" value="ECO:0007669"/>
    <property type="project" value="TreeGrafter"/>
</dbReference>
<dbReference type="AlphaFoldDB" id="A0A4R6N8T4"/>
<dbReference type="InterPro" id="IPR039420">
    <property type="entry name" value="WalR-like"/>
</dbReference>
<evidence type="ECO:0000256" key="1">
    <source>
        <dbReference type="ARBA" id="ARBA00022553"/>
    </source>
</evidence>
<dbReference type="PROSITE" id="PS51755">
    <property type="entry name" value="OMPR_PHOB"/>
    <property type="match status" value="1"/>
</dbReference>
<keyword evidence="4 7" id="KW-0238">DNA-binding</keyword>
<sequence length="230" mass="25262">MRLLVTEDDAQLGEALSLGLRQLGHAVDWFRDGASADTAMASTAYDALVLDLGLPGGDGIVWLQRWRQRGRTLPVLVLTARDGIEQRIAGLDAGADDYLIKPITIDELAARLRALLRRASGRAQTLWQHGLLEYDIAAKLVRWDGQSVELTGRELSLLEVLMSHPERVLSKEALKDKLYDWGHEAPEGNALEVHIHHLRRKLGPSVVRTVRGLGYALGTCLPDAGAEAAR</sequence>
<dbReference type="InterPro" id="IPR036388">
    <property type="entry name" value="WH-like_DNA-bd_sf"/>
</dbReference>
<keyword evidence="11" id="KW-1185">Reference proteome</keyword>
<keyword evidence="1 6" id="KW-0597">Phosphoprotein</keyword>
<comment type="caution">
    <text evidence="10">The sequence shown here is derived from an EMBL/GenBank/DDBJ whole genome shotgun (WGS) entry which is preliminary data.</text>
</comment>
<accession>A0A4R6N8T4</accession>
<dbReference type="OrthoDB" id="9802426at2"/>
<evidence type="ECO:0000259" key="8">
    <source>
        <dbReference type="PROSITE" id="PS50110"/>
    </source>
</evidence>
<dbReference type="SUPFAM" id="SSF52172">
    <property type="entry name" value="CheY-like"/>
    <property type="match status" value="1"/>
</dbReference>
<dbReference type="RefSeq" id="WP_133602742.1">
    <property type="nucleotide sequence ID" value="NZ_JAUFPJ010000002.1"/>
</dbReference>
<protein>
    <submittedName>
        <fullName evidence="10">Two-component system response regulator QseB</fullName>
    </submittedName>
</protein>
<evidence type="ECO:0000313" key="11">
    <source>
        <dbReference type="Proteomes" id="UP000295357"/>
    </source>
</evidence>
<dbReference type="InterPro" id="IPR001789">
    <property type="entry name" value="Sig_transdc_resp-reg_receiver"/>
</dbReference>
<keyword evidence="5" id="KW-0804">Transcription</keyword>
<dbReference type="GO" id="GO:0032993">
    <property type="term" value="C:protein-DNA complex"/>
    <property type="evidence" value="ECO:0007669"/>
    <property type="project" value="TreeGrafter"/>
</dbReference>
<dbReference type="Pfam" id="PF00072">
    <property type="entry name" value="Response_reg"/>
    <property type="match status" value="1"/>
</dbReference>
<dbReference type="GO" id="GO:0000976">
    <property type="term" value="F:transcription cis-regulatory region binding"/>
    <property type="evidence" value="ECO:0007669"/>
    <property type="project" value="TreeGrafter"/>
</dbReference>
<name>A0A4R6N8T4_9BURK</name>
<dbReference type="FunFam" id="3.40.50.2300:FF:000002">
    <property type="entry name" value="DNA-binding response regulator PhoP"/>
    <property type="match status" value="1"/>
</dbReference>
<evidence type="ECO:0000256" key="3">
    <source>
        <dbReference type="ARBA" id="ARBA00023015"/>
    </source>
</evidence>
<evidence type="ECO:0000259" key="9">
    <source>
        <dbReference type="PROSITE" id="PS51755"/>
    </source>
</evidence>
<proteinExistence type="predicted"/>
<keyword evidence="3" id="KW-0805">Transcription regulation</keyword>
<evidence type="ECO:0000256" key="7">
    <source>
        <dbReference type="PROSITE-ProRule" id="PRU01091"/>
    </source>
</evidence>
<keyword evidence="2" id="KW-0902">Two-component regulatory system</keyword>
<dbReference type="PROSITE" id="PS50110">
    <property type="entry name" value="RESPONSE_REGULATORY"/>
    <property type="match status" value="1"/>
</dbReference>
<feature type="domain" description="Response regulatory" evidence="8">
    <location>
        <begin position="2"/>
        <end position="116"/>
    </location>
</feature>
<organism evidence="10 11">
    <name type="scientific">Roseateles asaccharophilus</name>
    <dbReference type="NCBI Taxonomy" id="582607"/>
    <lineage>
        <taxon>Bacteria</taxon>
        <taxon>Pseudomonadati</taxon>
        <taxon>Pseudomonadota</taxon>
        <taxon>Betaproteobacteria</taxon>
        <taxon>Burkholderiales</taxon>
        <taxon>Sphaerotilaceae</taxon>
        <taxon>Roseateles</taxon>
    </lineage>
</organism>
<dbReference type="Gene3D" id="6.10.250.690">
    <property type="match status" value="1"/>
</dbReference>
<dbReference type="Gene3D" id="3.40.50.2300">
    <property type="match status" value="1"/>
</dbReference>
<dbReference type="PANTHER" id="PTHR48111:SF67">
    <property type="entry name" value="TRANSCRIPTIONAL REGULATORY PROTEIN TCTD"/>
    <property type="match status" value="1"/>
</dbReference>
<feature type="modified residue" description="4-aspartylphosphate" evidence="6">
    <location>
        <position position="51"/>
    </location>
</feature>
<feature type="domain" description="OmpR/PhoB-type" evidence="9">
    <location>
        <begin position="124"/>
        <end position="219"/>
    </location>
</feature>
<dbReference type="SMART" id="SM00448">
    <property type="entry name" value="REC"/>
    <property type="match status" value="1"/>
</dbReference>
<feature type="DNA-binding region" description="OmpR/PhoB-type" evidence="7">
    <location>
        <begin position="124"/>
        <end position="219"/>
    </location>
</feature>
<reference evidence="10 11" key="1">
    <citation type="submission" date="2019-03" db="EMBL/GenBank/DDBJ databases">
        <title>Genomic Encyclopedia of Type Strains, Phase IV (KMG-IV): sequencing the most valuable type-strain genomes for metagenomic binning, comparative biology and taxonomic classification.</title>
        <authorList>
            <person name="Goeker M."/>
        </authorList>
    </citation>
    <scope>NUCLEOTIDE SEQUENCE [LARGE SCALE GENOMIC DNA]</scope>
    <source>
        <strain evidence="10 11">DSM 25082</strain>
    </source>
</reference>
<evidence type="ECO:0000256" key="2">
    <source>
        <dbReference type="ARBA" id="ARBA00023012"/>
    </source>
</evidence>
<dbReference type="PANTHER" id="PTHR48111">
    <property type="entry name" value="REGULATOR OF RPOS"/>
    <property type="match status" value="1"/>
</dbReference>